<protein>
    <submittedName>
        <fullName evidence="1">Uncharacterized protein</fullName>
    </submittedName>
</protein>
<proteinExistence type="predicted"/>
<name>A0ACB8B2Z5_9AGAM</name>
<reference evidence="1" key="1">
    <citation type="journal article" date="2021" name="New Phytol.">
        <title>Evolutionary innovations through gain and loss of genes in the ectomycorrhizal Boletales.</title>
        <authorList>
            <person name="Wu G."/>
            <person name="Miyauchi S."/>
            <person name="Morin E."/>
            <person name="Kuo A."/>
            <person name="Drula E."/>
            <person name="Varga T."/>
            <person name="Kohler A."/>
            <person name="Feng B."/>
            <person name="Cao Y."/>
            <person name="Lipzen A."/>
            <person name="Daum C."/>
            <person name="Hundley H."/>
            <person name="Pangilinan J."/>
            <person name="Johnson J."/>
            <person name="Barry K."/>
            <person name="LaButti K."/>
            <person name="Ng V."/>
            <person name="Ahrendt S."/>
            <person name="Min B."/>
            <person name="Choi I.G."/>
            <person name="Park H."/>
            <person name="Plett J.M."/>
            <person name="Magnuson J."/>
            <person name="Spatafora J.W."/>
            <person name="Nagy L.G."/>
            <person name="Henrissat B."/>
            <person name="Grigoriev I.V."/>
            <person name="Yang Z.L."/>
            <person name="Xu J."/>
            <person name="Martin F.M."/>
        </authorList>
    </citation>
    <scope>NUCLEOTIDE SEQUENCE</scope>
    <source>
        <strain evidence="1">KUC20120723A-06</strain>
    </source>
</reference>
<organism evidence="1 2">
    <name type="scientific">Leucogyrophana mollusca</name>
    <dbReference type="NCBI Taxonomy" id="85980"/>
    <lineage>
        <taxon>Eukaryota</taxon>
        <taxon>Fungi</taxon>
        <taxon>Dikarya</taxon>
        <taxon>Basidiomycota</taxon>
        <taxon>Agaricomycotina</taxon>
        <taxon>Agaricomycetes</taxon>
        <taxon>Agaricomycetidae</taxon>
        <taxon>Boletales</taxon>
        <taxon>Boletales incertae sedis</taxon>
        <taxon>Leucogyrophana</taxon>
    </lineage>
</organism>
<accession>A0ACB8B2Z5</accession>
<dbReference type="EMBL" id="MU266619">
    <property type="protein sequence ID" value="KAH7919919.1"/>
    <property type="molecule type" value="Genomic_DNA"/>
</dbReference>
<evidence type="ECO:0000313" key="1">
    <source>
        <dbReference type="EMBL" id="KAH7919919.1"/>
    </source>
</evidence>
<sequence>MFSKASLLSASLSILTVSALTTLQGRETVVCETVHTGTVRLFSLDQSQAPLPTTGANVSLYYDSEASAFLIEGNAGRETQFEFQQCNSSYTGYTQTSSISYGTLVPVGQEACMAAALGASSGPPYLLLNNQCTFWGGDYDLTLYWAFNHEDMALNFLGVTSTGGTYNDDGYTTYTTVLNAYDGQQAIEVAAYAGEPPAELLRLAFID</sequence>
<comment type="caution">
    <text evidence="1">The sequence shown here is derived from an EMBL/GenBank/DDBJ whole genome shotgun (WGS) entry which is preliminary data.</text>
</comment>
<gene>
    <name evidence="1" type="ORF">BV22DRAFT_1133491</name>
</gene>
<evidence type="ECO:0000313" key="2">
    <source>
        <dbReference type="Proteomes" id="UP000790709"/>
    </source>
</evidence>
<dbReference type="Proteomes" id="UP000790709">
    <property type="component" value="Unassembled WGS sequence"/>
</dbReference>
<keyword evidence="2" id="KW-1185">Reference proteome</keyword>